<dbReference type="RefSeq" id="WP_220038446.1">
    <property type="nucleotide sequence ID" value="NZ_PIEU01000095.1"/>
</dbReference>
<comment type="caution">
    <text evidence="2">The sequence shown here is derived from an EMBL/GenBank/DDBJ whole genome shotgun (WGS) entry which is preliminary data.</text>
</comment>
<proteinExistence type="predicted"/>
<dbReference type="Pfam" id="PF21259">
    <property type="entry name" value="Rgg_C"/>
    <property type="match status" value="1"/>
</dbReference>
<gene>
    <name evidence="2" type="ORF">CI088_11645</name>
</gene>
<name>A0A2W3ZSJ5_9ENTE</name>
<accession>A0A2W3ZSJ5</accession>
<evidence type="ECO:0000259" key="1">
    <source>
        <dbReference type="Pfam" id="PF21259"/>
    </source>
</evidence>
<evidence type="ECO:0000313" key="2">
    <source>
        <dbReference type="EMBL" id="PZL71853.1"/>
    </source>
</evidence>
<dbReference type="AlphaFoldDB" id="A0A2W3ZSJ5"/>
<protein>
    <recommendedName>
        <fullName evidence="1">HTH-type transcriptional regulator Rgg C-terminal domain-containing protein</fullName>
    </recommendedName>
</protein>
<sequence>YHYFINKQFYVQKDYQIAMNSIVFFSTEQISEIIKRMYPVKFYEKRTQKTKGYATHIITNAITSCIYRLEYKAALYYIELAESTMDFSTNYYLRLNIQYHKNIALRFVKRDTVYIEKARQIIGIMYEISDKQTAEQFEDELNKIINKADYYFDTNNFPRTTIKE</sequence>
<reference evidence="2 3" key="1">
    <citation type="submission" date="2017-11" db="EMBL/GenBank/DDBJ databases">
        <title>Draft genome sequence of Enterococcus plantarum TRW2 strain isolated from lettuce.</title>
        <authorList>
            <person name="Kim E.B."/>
            <person name="Marco M.L."/>
            <person name="Williams T.R."/>
            <person name="You I.H."/>
        </authorList>
    </citation>
    <scope>NUCLEOTIDE SEQUENCE [LARGE SCALE GENOMIC DNA]</scope>
    <source>
        <strain evidence="2 3">TRW2</strain>
    </source>
</reference>
<keyword evidence="3" id="KW-1185">Reference proteome</keyword>
<dbReference type="InterPro" id="IPR010057">
    <property type="entry name" value="Transcription_activator_Rgg_C"/>
</dbReference>
<dbReference type="Proteomes" id="UP000249828">
    <property type="component" value="Unassembled WGS sequence"/>
</dbReference>
<evidence type="ECO:0000313" key="3">
    <source>
        <dbReference type="Proteomes" id="UP000249828"/>
    </source>
</evidence>
<dbReference type="SUPFAM" id="SSF48452">
    <property type="entry name" value="TPR-like"/>
    <property type="match status" value="1"/>
</dbReference>
<feature type="domain" description="HTH-type transcriptional regulator Rgg C-terminal" evidence="1">
    <location>
        <begin position="16"/>
        <end position="138"/>
    </location>
</feature>
<dbReference type="Gene3D" id="1.25.40.400">
    <property type="match status" value="1"/>
</dbReference>
<organism evidence="2 3">
    <name type="scientific">Enterococcus plantarum</name>
    <dbReference type="NCBI Taxonomy" id="1077675"/>
    <lineage>
        <taxon>Bacteria</taxon>
        <taxon>Bacillati</taxon>
        <taxon>Bacillota</taxon>
        <taxon>Bacilli</taxon>
        <taxon>Lactobacillales</taxon>
        <taxon>Enterococcaceae</taxon>
        <taxon>Enterococcus</taxon>
    </lineage>
</organism>
<dbReference type="EMBL" id="PIEU01000095">
    <property type="protein sequence ID" value="PZL71853.1"/>
    <property type="molecule type" value="Genomic_DNA"/>
</dbReference>
<dbReference type="InterPro" id="IPR011990">
    <property type="entry name" value="TPR-like_helical_dom_sf"/>
</dbReference>
<feature type="non-terminal residue" evidence="2">
    <location>
        <position position="1"/>
    </location>
</feature>